<dbReference type="GO" id="GO:0031418">
    <property type="term" value="F:L-ascorbic acid binding"/>
    <property type="evidence" value="ECO:0007669"/>
    <property type="project" value="UniProtKB-KW"/>
</dbReference>
<dbReference type="AlphaFoldDB" id="C3YCM7"/>
<protein>
    <submittedName>
        <fullName evidence="2">Uncharacterized protein</fullName>
    </submittedName>
</protein>
<dbReference type="PANTHER" id="PTHR24014:SF4">
    <property type="entry name" value="2-OXOGLUTARATE AND IRON-DEPENDENT OXYGENASE DOMAIN-CONTAINING PROTEIN 2"/>
    <property type="match status" value="1"/>
</dbReference>
<keyword evidence="1" id="KW-0847">Vitamin C</keyword>
<name>C3YCM7_BRAFL</name>
<dbReference type="PANTHER" id="PTHR24014">
    <property type="entry name" value="2-OXOGLUTARATE AND IRON-DEPENDENT OXYGENASE DOMAIN-CONTAINING PROTEIN 2"/>
    <property type="match status" value="1"/>
</dbReference>
<reference evidence="2" key="1">
    <citation type="journal article" date="2008" name="Nature">
        <title>The amphioxus genome and the evolution of the chordate karyotype.</title>
        <authorList>
            <consortium name="US DOE Joint Genome Institute (JGI-PGF)"/>
            <person name="Putnam N.H."/>
            <person name="Butts T."/>
            <person name="Ferrier D.E.K."/>
            <person name="Furlong R.F."/>
            <person name="Hellsten U."/>
            <person name="Kawashima T."/>
            <person name="Robinson-Rechavi M."/>
            <person name="Shoguchi E."/>
            <person name="Terry A."/>
            <person name="Yu J.-K."/>
            <person name="Benito-Gutierrez E.L."/>
            <person name="Dubchak I."/>
            <person name="Garcia-Fernandez J."/>
            <person name="Gibson-Brown J.J."/>
            <person name="Grigoriev I.V."/>
            <person name="Horton A.C."/>
            <person name="de Jong P.J."/>
            <person name="Jurka J."/>
            <person name="Kapitonov V.V."/>
            <person name="Kohara Y."/>
            <person name="Kuroki Y."/>
            <person name="Lindquist E."/>
            <person name="Lucas S."/>
            <person name="Osoegawa K."/>
            <person name="Pennacchio L.A."/>
            <person name="Salamov A.A."/>
            <person name="Satou Y."/>
            <person name="Sauka-Spengler T."/>
            <person name="Schmutz J."/>
            <person name="Shin-I T."/>
            <person name="Toyoda A."/>
            <person name="Bronner-Fraser M."/>
            <person name="Fujiyama A."/>
            <person name="Holland L.Z."/>
            <person name="Holland P.W.H."/>
            <person name="Satoh N."/>
            <person name="Rokhsar D.S."/>
        </authorList>
    </citation>
    <scope>NUCLEOTIDE SEQUENCE [LARGE SCALE GENOMIC DNA]</scope>
    <source>
        <strain evidence="2">S238N-H82</strain>
        <tissue evidence="2">Testes</tissue>
    </source>
</reference>
<evidence type="ECO:0000313" key="2">
    <source>
        <dbReference type="EMBL" id="EEN61828.1"/>
    </source>
</evidence>
<dbReference type="InParanoid" id="C3YCM7"/>
<dbReference type="STRING" id="7739.C3YCM7"/>
<accession>C3YCM7</accession>
<gene>
    <name evidence="2" type="ORF">BRAFLDRAFT_123798</name>
</gene>
<proteinExistence type="predicted"/>
<dbReference type="eggNOG" id="KOG1971">
    <property type="taxonomic scope" value="Eukaryota"/>
</dbReference>
<organism>
    <name type="scientific">Branchiostoma floridae</name>
    <name type="common">Florida lancelet</name>
    <name type="synonym">Amphioxus</name>
    <dbReference type="NCBI Taxonomy" id="7739"/>
    <lineage>
        <taxon>Eukaryota</taxon>
        <taxon>Metazoa</taxon>
        <taxon>Chordata</taxon>
        <taxon>Cephalochordata</taxon>
        <taxon>Leptocardii</taxon>
        <taxon>Amphioxiformes</taxon>
        <taxon>Branchiostomatidae</taxon>
        <taxon>Branchiostoma</taxon>
    </lineage>
</organism>
<sequence>MRQVVQSQPSYREHKHRPTYGLLHRGQHKHGAMPIDEGERYNLIIWMRSSKVRNQLCPMCDQKPTLVRTVGFGDGFTKETKTVDVCCAS</sequence>
<dbReference type="EMBL" id="GG666502">
    <property type="protein sequence ID" value="EEN61828.1"/>
    <property type="molecule type" value="Genomic_DNA"/>
</dbReference>
<evidence type="ECO:0000256" key="1">
    <source>
        <dbReference type="ARBA" id="ARBA00022896"/>
    </source>
</evidence>